<gene>
    <name evidence="2" type="ORF">MM239_19440</name>
</gene>
<comment type="caution">
    <text evidence="2">The sequence shown here is derived from an EMBL/GenBank/DDBJ whole genome shotgun (WGS) entry which is preliminary data.</text>
</comment>
<dbReference type="RefSeq" id="WP_241350001.1">
    <property type="nucleotide sequence ID" value="NZ_JAKZGP010000087.1"/>
</dbReference>
<proteinExistence type="predicted"/>
<keyword evidence="3" id="KW-1185">Reference proteome</keyword>
<accession>A0ABS9V575</accession>
<feature type="compositionally biased region" description="Basic and acidic residues" evidence="1">
    <location>
        <begin position="501"/>
        <end position="514"/>
    </location>
</feature>
<dbReference type="Proteomes" id="UP001165489">
    <property type="component" value="Unassembled WGS sequence"/>
</dbReference>
<name>A0ABS9V575_9BACT</name>
<dbReference type="EMBL" id="JAKZGP010000087">
    <property type="protein sequence ID" value="MCH7411569.1"/>
    <property type="molecule type" value="Genomic_DNA"/>
</dbReference>
<evidence type="ECO:0000256" key="1">
    <source>
        <dbReference type="SAM" id="MobiDB-lite"/>
    </source>
</evidence>
<dbReference type="Pfam" id="PF14903">
    <property type="entry name" value="WG_beta_rep"/>
    <property type="match status" value="4"/>
</dbReference>
<reference evidence="2" key="1">
    <citation type="submission" date="2022-03" db="EMBL/GenBank/DDBJ databases">
        <title>De novo assembled genomes of Belliella spp. (Cyclobacteriaceae) strains.</title>
        <authorList>
            <person name="Szabo A."/>
            <person name="Korponai K."/>
            <person name="Felfoldi T."/>
        </authorList>
    </citation>
    <scope>NUCLEOTIDE SEQUENCE</scope>
    <source>
        <strain evidence="2">DSM 111904</strain>
    </source>
</reference>
<dbReference type="PANTHER" id="PTHR37841:SF1">
    <property type="entry name" value="DUF3298 DOMAIN-CONTAINING PROTEIN"/>
    <property type="match status" value="1"/>
</dbReference>
<dbReference type="PANTHER" id="PTHR37841">
    <property type="entry name" value="GLR2918 PROTEIN"/>
    <property type="match status" value="1"/>
</dbReference>
<dbReference type="InterPro" id="IPR032774">
    <property type="entry name" value="WG_beta_rep"/>
</dbReference>
<protein>
    <submittedName>
        <fullName evidence="2">WG repeat-containing protein</fullName>
    </submittedName>
</protein>
<organism evidence="2 3">
    <name type="scientific">Belliella filtrata</name>
    <dbReference type="NCBI Taxonomy" id="2923435"/>
    <lineage>
        <taxon>Bacteria</taxon>
        <taxon>Pseudomonadati</taxon>
        <taxon>Bacteroidota</taxon>
        <taxon>Cytophagia</taxon>
        <taxon>Cytophagales</taxon>
        <taxon>Cyclobacteriaceae</taxon>
        <taxon>Belliella</taxon>
    </lineage>
</organism>
<feature type="region of interest" description="Disordered" evidence="1">
    <location>
        <begin position="501"/>
        <end position="521"/>
    </location>
</feature>
<evidence type="ECO:0000313" key="2">
    <source>
        <dbReference type="EMBL" id="MCH7411569.1"/>
    </source>
</evidence>
<sequence>MKIGNSLKLWMLGVGIFTYHNSNSQTWEIYNQDFSLQSRIVHESINFVSDQIRIGTIDNQVNLLSKDYRPFLNLKGHAVRQISEPWIIIESQSGLGAFHEYGEEILPAQYDEIETFYTRLLARKGDQYWVYDRTNRSNEMIGKYDHAKLALNGQVIAKSQAGYFLPLSDKPDHVYQDLREINENFILSKEAGGYGLINREGRYILAPIIDQITHLEGDYFYAYDGNQYMLIKGREEKADVNYTSYHKITYENNMLLEYIHGKLRRVMKNDGILLDMAGMESVKSVGKDWYNVFTREKKVGLLGASGWEVSPVTGVDAILPGNENLYPASKEGKFGFINKSGNWIIENKFQEVKNFSNGLAAAKIHGSWVYIDRQGNFNEAFSFEEVRDYHRGLGIVRKDGKSFMLNSSGERVSDLSYEKISLLPDNYYLIENDGKFGLLDTNGKEITSPQFDLVRRENHDVILASKNGKFGIIDEEGNFKLPLHYDKILFDPSTKHILAEDKSPIHIPDMDSKSQKRKKAD</sequence>
<evidence type="ECO:0000313" key="3">
    <source>
        <dbReference type="Proteomes" id="UP001165489"/>
    </source>
</evidence>